<proteinExistence type="predicted"/>
<evidence type="ECO:0000313" key="2">
    <source>
        <dbReference type="Proteomes" id="UP000824120"/>
    </source>
</evidence>
<organism evidence="1 2">
    <name type="scientific">Solanum commersonii</name>
    <name type="common">Commerson's wild potato</name>
    <name type="synonym">Commerson's nightshade</name>
    <dbReference type="NCBI Taxonomy" id="4109"/>
    <lineage>
        <taxon>Eukaryota</taxon>
        <taxon>Viridiplantae</taxon>
        <taxon>Streptophyta</taxon>
        <taxon>Embryophyta</taxon>
        <taxon>Tracheophyta</taxon>
        <taxon>Spermatophyta</taxon>
        <taxon>Magnoliopsida</taxon>
        <taxon>eudicotyledons</taxon>
        <taxon>Gunneridae</taxon>
        <taxon>Pentapetalae</taxon>
        <taxon>asterids</taxon>
        <taxon>lamiids</taxon>
        <taxon>Solanales</taxon>
        <taxon>Solanaceae</taxon>
        <taxon>Solanoideae</taxon>
        <taxon>Solaneae</taxon>
        <taxon>Solanum</taxon>
    </lineage>
</organism>
<evidence type="ECO:0000313" key="1">
    <source>
        <dbReference type="EMBL" id="KAG5605280.1"/>
    </source>
</evidence>
<keyword evidence="2" id="KW-1185">Reference proteome</keyword>
<dbReference type="AlphaFoldDB" id="A0A9J5YZU4"/>
<accession>A0A9J5YZU4</accession>
<sequence>DLSCGKRLISHKSGWVIEGATQSKNNSNEEISEIEQLNDGTSHGLLVIIGDLLLKTVEKEEYDIPQHLDLLNKWTIPKIPPRIIYQMGTFEKLGLKQVVKTTEETITIDSDHQTFRLLSKNDLAPYRDIYRFMHIGLTSLQDENSLSSLMLNVKLHGYDYIPGTEVKLILVNPRLLPEDLSSGKRLISHNSGFSNPNSIDNQSMSSRITRSNSSYISPVDYIVQVPSRASTSQIRENYRCDNIKIDKNNITRPVSDLDITESEMNFPKG</sequence>
<feature type="non-terminal residue" evidence="1">
    <location>
        <position position="1"/>
    </location>
</feature>
<dbReference type="Proteomes" id="UP000824120">
    <property type="component" value="Chromosome 5"/>
</dbReference>
<name>A0A9J5YZU4_SOLCO</name>
<gene>
    <name evidence="1" type="ORF">H5410_026772</name>
</gene>
<comment type="caution">
    <text evidence="1">The sequence shown here is derived from an EMBL/GenBank/DDBJ whole genome shotgun (WGS) entry which is preliminary data.</text>
</comment>
<reference evidence="1 2" key="1">
    <citation type="submission" date="2020-09" db="EMBL/GenBank/DDBJ databases">
        <title>De no assembly of potato wild relative species, Solanum commersonii.</title>
        <authorList>
            <person name="Cho K."/>
        </authorList>
    </citation>
    <scope>NUCLEOTIDE SEQUENCE [LARGE SCALE GENOMIC DNA]</scope>
    <source>
        <strain evidence="1">LZ3.2</strain>
        <tissue evidence="1">Leaf</tissue>
    </source>
</reference>
<dbReference type="EMBL" id="JACXVP010000005">
    <property type="protein sequence ID" value="KAG5605280.1"/>
    <property type="molecule type" value="Genomic_DNA"/>
</dbReference>
<protein>
    <submittedName>
        <fullName evidence="1">Uncharacterized protein</fullName>
    </submittedName>
</protein>